<dbReference type="PANTHER" id="PTHR45036">
    <property type="entry name" value="METHYLTRANSFERASE LIKE 7B"/>
    <property type="match status" value="1"/>
</dbReference>
<dbReference type="EMBL" id="BJWI01000002">
    <property type="protein sequence ID" value="GEM00851.1"/>
    <property type="molecule type" value="Genomic_DNA"/>
</dbReference>
<gene>
    <name evidence="2" type="ORF">HHA03_03830</name>
    <name evidence="3" type="ORF">SAMN05421839_10241</name>
</gene>
<dbReference type="GO" id="GO:0008757">
    <property type="term" value="F:S-adenosylmethionine-dependent methyltransferase activity"/>
    <property type="evidence" value="ECO:0007669"/>
    <property type="project" value="InterPro"/>
</dbReference>
<dbReference type="STRING" id="306540.SAMN05421839_10241"/>
<evidence type="ECO:0000313" key="4">
    <source>
        <dbReference type="Proteomes" id="UP000242243"/>
    </source>
</evidence>
<dbReference type="CDD" id="cd02440">
    <property type="entry name" value="AdoMet_MTases"/>
    <property type="match status" value="1"/>
</dbReference>
<dbReference type="Pfam" id="PF08241">
    <property type="entry name" value="Methyltransf_11"/>
    <property type="match status" value="1"/>
</dbReference>
<dbReference type="AlphaFoldDB" id="A0A1I5LEU7"/>
<dbReference type="InterPro" id="IPR013216">
    <property type="entry name" value="Methyltransf_11"/>
</dbReference>
<evidence type="ECO:0000313" key="2">
    <source>
        <dbReference type="EMBL" id="GEM00851.1"/>
    </source>
</evidence>
<keyword evidence="5" id="KW-1185">Reference proteome</keyword>
<dbReference type="GO" id="GO:0032259">
    <property type="term" value="P:methylation"/>
    <property type="evidence" value="ECO:0007669"/>
    <property type="project" value="UniProtKB-KW"/>
</dbReference>
<accession>A0A1I5LEU7</accession>
<sequence length="198" mass="22412">MGKIMASVYDIVMYPFEKLFLTQKRRLLLKQASGHVLDIGSGTGVNFPFFNPETTTVYAIEPDQAMREKANQKSVPDYIHIEATGAEAIPVPDDTFDTVVSTLVFCSIDKPEQVFNEIKRVLKPGGQLYFIEHIRATSPSIQSIQDTLTPMWKQVADGCHLNRPTDQLIEQHFTIIKKAYYFKKIVTVIIAENTEIDT</sequence>
<dbReference type="InterPro" id="IPR052356">
    <property type="entry name" value="Thiol_S-MT"/>
</dbReference>
<evidence type="ECO:0000313" key="5">
    <source>
        <dbReference type="Proteomes" id="UP000321547"/>
    </source>
</evidence>
<dbReference type="RefSeq" id="WP_159430078.1">
    <property type="nucleotide sequence ID" value="NZ_BJWI01000002.1"/>
</dbReference>
<evidence type="ECO:0000313" key="3">
    <source>
        <dbReference type="EMBL" id="SFO95889.1"/>
    </source>
</evidence>
<organism evidence="3 4">
    <name type="scientific">Halolactibacillus halophilus</name>
    <dbReference type="NCBI Taxonomy" id="306540"/>
    <lineage>
        <taxon>Bacteria</taxon>
        <taxon>Bacillati</taxon>
        <taxon>Bacillota</taxon>
        <taxon>Bacilli</taxon>
        <taxon>Bacillales</taxon>
        <taxon>Bacillaceae</taxon>
        <taxon>Halolactibacillus</taxon>
    </lineage>
</organism>
<feature type="domain" description="Methyltransferase type 11" evidence="1">
    <location>
        <begin position="37"/>
        <end position="130"/>
    </location>
</feature>
<protein>
    <submittedName>
        <fullName evidence="3">Methyltransferase domain-containing protein</fullName>
    </submittedName>
</protein>
<reference evidence="2 5" key="2">
    <citation type="submission" date="2019-07" db="EMBL/GenBank/DDBJ databases">
        <title>Whole genome shotgun sequence of Halolactibacillus halophilus NBRC 100868.</title>
        <authorList>
            <person name="Hosoyama A."/>
            <person name="Uohara A."/>
            <person name="Ohji S."/>
            <person name="Ichikawa N."/>
        </authorList>
    </citation>
    <scope>NUCLEOTIDE SEQUENCE [LARGE SCALE GENOMIC DNA]</scope>
    <source>
        <strain evidence="2 5">NBRC 100868</strain>
    </source>
</reference>
<name>A0A1I5LEU7_9BACI</name>
<dbReference type="Proteomes" id="UP000321547">
    <property type="component" value="Unassembled WGS sequence"/>
</dbReference>
<dbReference type="InterPro" id="IPR029063">
    <property type="entry name" value="SAM-dependent_MTases_sf"/>
</dbReference>
<dbReference type="SUPFAM" id="SSF53335">
    <property type="entry name" value="S-adenosyl-L-methionine-dependent methyltransferases"/>
    <property type="match status" value="1"/>
</dbReference>
<proteinExistence type="predicted"/>
<dbReference type="EMBL" id="FOXC01000002">
    <property type="protein sequence ID" value="SFO95889.1"/>
    <property type="molecule type" value="Genomic_DNA"/>
</dbReference>
<keyword evidence="3" id="KW-0489">Methyltransferase</keyword>
<dbReference type="Gene3D" id="3.40.50.150">
    <property type="entry name" value="Vaccinia Virus protein VP39"/>
    <property type="match status" value="1"/>
</dbReference>
<dbReference type="PANTHER" id="PTHR45036:SF1">
    <property type="entry name" value="METHYLTRANSFERASE LIKE 7A"/>
    <property type="match status" value="1"/>
</dbReference>
<reference evidence="3 4" key="1">
    <citation type="submission" date="2016-10" db="EMBL/GenBank/DDBJ databases">
        <authorList>
            <person name="de Groot N.N."/>
        </authorList>
    </citation>
    <scope>NUCLEOTIDE SEQUENCE [LARGE SCALE GENOMIC DNA]</scope>
    <source>
        <strain evidence="3 4">DSM 17073</strain>
    </source>
</reference>
<keyword evidence="3" id="KW-0808">Transferase</keyword>
<dbReference type="Proteomes" id="UP000242243">
    <property type="component" value="Unassembled WGS sequence"/>
</dbReference>
<dbReference type="OrthoDB" id="9772751at2"/>
<evidence type="ECO:0000259" key="1">
    <source>
        <dbReference type="Pfam" id="PF08241"/>
    </source>
</evidence>